<dbReference type="HOGENOM" id="CLU_3328084_0_0_9"/>
<reference evidence="1 2" key="2">
    <citation type="submission" date="2007-04" db="EMBL/GenBank/DDBJ databases">
        <title>Draft genome sequence of Eubacterium ventriosum (ATCC 27560).</title>
        <authorList>
            <person name="Sudarsanam P."/>
            <person name="Ley R."/>
            <person name="Guruge J."/>
            <person name="Turnbaugh P.J."/>
            <person name="Mahowald M."/>
            <person name="Liep D."/>
            <person name="Gordon J."/>
        </authorList>
    </citation>
    <scope>NUCLEOTIDE SEQUENCE [LARGE SCALE GENOMIC DNA]</scope>
    <source>
        <strain evidence="1 2">ATCC 27560</strain>
    </source>
</reference>
<evidence type="ECO:0000313" key="1">
    <source>
        <dbReference type="EMBL" id="EDM51681.1"/>
    </source>
</evidence>
<organism evidence="1 2">
    <name type="scientific">Eubacterium ventriosum ATCC 27560</name>
    <dbReference type="NCBI Taxonomy" id="411463"/>
    <lineage>
        <taxon>Bacteria</taxon>
        <taxon>Bacillati</taxon>
        <taxon>Bacillota</taxon>
        <taxon>Clostridia</taxon>
        <taxon>Eubacteriales</taxon>
        <taxon>Eubacteriaceae</taxon>
        <taxon>Eubacterium</taxon>
    </lineage>
</organism>
<name>A5Z5K6_9FIRM</name>
<dbReference type="AlphaFoldDB" id="A5Z5K6"/>
<protein>
    <submittedName>
        <fullName evidence="1">Uncharacterized protein</fullName>
    </submittedName>
</protein>
<accession>A5Z5K6</accession>
<sequence>MSAPSEPVEFFEAVPFKTVELSEPVSLVATVVSSTAFF</sequence>
<dbReference type="STRING" id="411463.EUBVEN_00986"/>
<reference evidence="1 2" key="1">
    <citation type="submission" date="2007-03" db="EMBL/GenBank/DDBJ databases">
        <authorList>
            <person name="Fulton L."/>
            <person name="Clifton S."/>
            <person name="Fulton B."/>
            <person name="Xu J."/>
            <person name="Minx P."/>
            <person name="Pepin K.H."/>
            <person name="Johnson M."/>
            <person name="Thiruvilangam P."/>
            <person name="Bhonagiri V."/>
            <person name="Nash W.E."/>
            <person name="Mardis E.R."/>
            <person name="Wilson R.K."/>
        </authorList>
    </citation>
    <scope>NUCLEOTIDE SEQUENCE [LARGE SCALE GENOMIC DNA]</scope>
    <source>
        <strain evidence="1 2">ATCC 27560</strain>
    </source>
</reference>
<dbReference type="EMBL" id="AAVL02000031">
    <property type="protein sequence ID" value="EDM51681.1"/>
    <property type="molecule type" value="Genomic_DNA"/>
</dbReference>
<comment type="caution">
    <text evidence="1">The sequence shown here is derived from an EMBL/GenBank/DDBJ whole genome shotgun (WGS) entry which is preliminary data.</text>
</comment>
<evidence type="ECO:0000313" key="2">
    <source>
        <dbReference type="Proteomes" id="UP000006000"/>
    </source>
</evidence>
<dbReference type="Proteomes" id="UP000006000">
    <property type="component" value="Unassembled WGS sequence"/>
</dbReference>
<proteinExistence type="predicted"/>
<gene>
    <name evidence="1" type="ORF">EUBVEN_00986</name>
</gene>